<dbReference type="Proteomes" id="UP001234202">
    <property type="component" value="Unassembled WGS sequence"/>
</dbReference>
<evidence type="ECO:0000313" key="1">
    <source>
        <dbReference type="EMBL" id="KAJ9116794.1"/>
    </source>
</evidence>
<evidence type="ECO:0000313" key="2">
    <source>
        <dbReference type="Proteomes" id="UP001234202"/>
    </source>
</evidence>
<sequence>MDYLTPRLLEEINISYAKAQVHESGKLSRIMKGKVAQASAGFASNLTGLASATLGSATSTGKYHGASDDEGSDKDAQEVTVAGTVDKGSASNIATANIDRWVSCIKSGKEGLGNGRVGDLWLGRVGNGQGKQWPWDTPRRNATSASLSVPISAMEKRRNTHGPSTGQSTRDRTSSTGHRHVSAESQQYSERYHTKRHSIHDIREPESSRRHRTKASLSHGAGQLRSMTSKTGHALRDGLSNVTSLARKGFEFGDQSDSDPNQSLADPRKRHGRRGTVAVDGDITANTRARHRASLDTDARYPNISITATAPSDDASSRTYTRPGRLQSRSVSQFADSETFSEGISDVTSYLPRPAQRSILESITDAGTPTVNSSKSSLLYTKLERMVSMDAQYGAISPGQGIEFLHSGHDERTWIKWKREQHQRRGIEKRYSFESMPSLKEVSRQHPKQLALDVNACGLVWRLHTEEIRLRREVDMMTEMEAVMQRVSRELVDDFRARKQLLDQLQSSAATLISPTPQEVEEDVATDELSVPQSTSGHAQKLLNKLATDGNDLEYSVRNLQNTVRSIGDAANKIDLWMTEFPSEIDGGHDGPVGAAVNAPTKAEWTGSVLDNVPGDFICSASEKTSSDDDSGAPSEHLASTPNEVTAGLFPWLRSLWQR</sequence>
<organism evidence="1 2">
    <name type="scientific">Naganishia onofrii</name>
    <dbReference type="NCBI Taxonomy" id="1851511"/>
    <lineage>
        <taxon>Eukaryota</taxon>
        <taxon>Fungi</taxon>
        <taxon>Dikarya</taxon>
        <taxon>Basidiomycota</taxon>
        <taxon>Agaricomycotina</taxon>
        <taxon>Tremellomycetes</taxon>
        <taxon>Filobasidiales</taxon>
        <taxon>Filobasidiaceae</taxon>
        <taxon>Naganishia</taxon>
    </lineage>
</organism>
<comment type="caution">
    <text evidence="1">The sequence shown here is derived from an EMBL/GenBank/DDBJ whole genome shotgun (WGS) entry which is preliminary data.</text>
</comment>
<proteinExistence type="predicted"/>
<keyword evidence="2" id="KW-1185">Reference proteome</keyword>
<name>A0ACC2X058_9TREE</name>
<reference evidence="1" key="1">
    <citation type="submission" date="2023-04" db="EMBL/GenBank/DDBJ databases">
        <title>Draft Genome sequencing of Naganishia species isolated from polar environments using Oxford Nanopore Technology.</title>
        <authorList>
            <person name="Leo P."/>
            <person name="Venkateswaran K."/>
        </authorList>
    </citation>
    <scope>NUCLEOTIDE SEQUENCE</scope>
    <source>
        <strain evidence="1">DBVPG 5303</strain>
    </source>
</reference>
<accession>A0ACC2X058</accession>
<dbReference type="EMBL" id="JASBWV010000035">
    <property type="protein sequence ID" value="KAJ9116794.1"/>
    <property type="molecule type" value="Genomic_DNA"/>
</dbReference>
<protein>
    <submittedName>
        <fullName evidence="1">Uncharacterized protein</fullName>
    </submittedName>
</protein>
<gene>
    <name evidence="1" type="ORF">QFC24_006689</name>
</gene>